<dbReference type="AlphaFoldDB" id="A0A1E5PUF1"/>
<dbReference type="Proteomes" id="UP000095705">
    <property type="component" value="Unassembled WGS sequence"/>
</dbReference>
<reference evidence="2 3" key="1">
    <citation type="submission" date="2016-08" db="EMBL/GenBank/DDBJ databases">
        <title>The complete genome of Streptomyces subrutilus 10-1-1.</title>
        <authorList>
            <person name="Chen X."/>
        </authorList>
    </citation>
    <scope>NUCLEOTIDE SEQUENCE [LARGE SCALE GENOMIC DNA]</scope>
    <source>
        <strain evidence="2 3">10-1-1</strain>
    </source>
</reference>
<keyword evidence="1" id="KW-1133">Transmembrane helix</keyword>
<keyword evidence="3" id="KW-1185">Reference proteome</keyword>
<proteinExistence type="predicted"/>
<comment type="caution">
    <text evidence="2">The sequence shown here is derived from an EMBL/GenBank/DDBJ whole genome shotgun (WGS) entry which is preliminary data.</text>
</comment>
<evidence type="ECO:0000313" key="3">
    <source>
        <dbReference type="Proteomes" id="UP000095705"/>
    </source>
</evidence>
<gene>
    <name evidence="2" type="ORF">BGK67_19205</name>
</gene>
<keyword evidence="1" id="KW-0812">Transmembrane</keyword>
<dbReference type="STRING" id="36818.BGK67_19205"/>
<dbReference type="EMBL" id="MEHK01000001">
    <property type="protein sequence ID" value="OEJ33167.1"/>
    <property type="molecule type" value="Genomic_DNA"/>
</dbReference>
<feature type="transmembrane region" description="Helical" evidence="1">
    <location>
        <begin position="170"/>
        <end position="191"/>
    </location>
</feature>
<organism evidence="2 3">
    <name type="scientific">Streptomyces subrutilus</name>
    <dbReference type="NCBI Taxonomy" id="36818"/>
    <lineage>
        <taxon>Bacteria</taxon>
        <taxon>Bacillati</taxon>
        <taxon>Actinomycetota</taxon>
        <taxon>Actinomycetes</taxon>
        <taxon>Kitasatosporales</taxon>
        <taxon>Streptomycetaceae</taxon>
        <taxon>Streptomyces</taxon>
    </lineage>
</organism>
<evidence type="ECO:0000313" key="2">
    <source>
        <dbReference type="EMBL" id="OEJ33167.1"/>
    </source>
</evidence>
<protein>
    <submittedName>
        <fullName evidence="2">Uncharacterized protein</fullName>
    </submittedName>
</protein>
<feature type="transmembrane region" description="Helical" evidence="1">
    <location>
        <begin position="142"/>
        <end position="161"/>
    </location>
</feature>
<feature type="transmembrane region" description="Helical" evidence="1">
    <location>
        <begin position="31"/>
        <end position="56"/>
    </location>
</feature>
<evidence type="ECO:0000256" key="1">
    <source>
        <dbReference type="SAM" id="Phobius"/>
    </source>
</evidence>
<feature type="transmembrane region" description="Helical" evidence="1">
    <location>
        <begin position="115"/>
        <end position="136"/>
    </location>
</feature>
<sequence>MNTFKAGVGGMARATYAERTAHAAETARPGWWAAAPGAEAVLVGEALVGLALWIALPDAGDPYGRDTGVTAVALLFFMPIVCVVGGLLLLGGAFLHAMLFTRPALALAERTGRPWAAVVWLHAASALGALAPWAYGAPYVDSWFWITAAGVLPLGVAGRALRTGRAPASVVARTGLATGLIAFAAAVAVVAGQGAPEGYEPPELGRAAYVGEWRGAAGGTVRLREDGTARVDGVPMDAFRGGAATCTATGTWVERPSGTQRARRAGVDLTVRDCDGYEEAWEVAGSAGQPELFQLYGDPDQGALWLLRKA</sequence>
<accession>A0A1E5PUF1</accession>
<keyword evidence="1" id="KW-0472">Membrane</keyword>
<feature type="transmembrane region" description="Helical" evidence="1">
    <location>
        <begin position="68"/>
        <end position="95"/>
    </location>
</feature>
<name>A0A1E5PUF1_9ACTN</name>